<dbReference type="AlphaFoldDB" id="A0A9D3YG92"/>
<keyword evidence="2" id="KW-1185">Reference proteome</keyword>
<accession>A0A9D3YG92</accession>
<organism evidence="1 2">
    <name type="scientific">Dreissena polymorpha</name>
    <name type="common">Zebra mussel</name>
    <name type="synonym">Mytilus polymorpha</name>
    <dbReference type="NCBI Taxonomy" id="45954"/>
    <lineage>
        <taxon>Eukaryota</taxon>
        <taxon>Metazoa</taxon>
        <taxon>Spiralia</taxon>
        <taxon>Lophotrochozoa</taxon>
        <taxon>Mollusca</taxon>
        <taxon>Bivalvia</taxon>
        <taxon>Autobranchia</taxon>
        <taxon>Heteroconchia</taxon>
        <taxon>Euheterodonta</taxon>
        <taxon>Imparidentia</taxon>
        <taxon>Neoheterodontei</taxon>
        <taxon>Myida</taxon>
        <taxon>Dreissenoidea</taxon>
        <taxon>Dreissenidae</taxon>
        <taxon>Dreissena</taxon>
    </lineage>
</organism>
<evidence type="ECO:0000313" key="1">
    <source>
        <dbReference type="EMBL" id="KAH3697965.1"/>
    </source>
</evidence>
<dbReference type="Gene3D" id="1.25.40.10">
    <property type="entry name" value="Tetratricopeptide repeat domain"/>
    <property type="match status" value="1"/>
</dbReference>
<reference evidence="1" key="2">
    <citation type="submission" date="2020-11" db="EMBL/GenBank/DDBJ databases">
        <authorList>
            <person name="McCartney M.A."/>
            <person name="Auch B."/>
            <person name="Kono T."/>
            <person name="Mallez S."/>
            <person name="Becker A."/>
            <person name="Gohl D.M."/>
            <person name="Silverstein K.A.T."/>
            <person name="Koren S."/>
            <person name="Bechman K.B."/>
            <person name="Herman A."/>
            <person name="Abrahante J.E."/>
            <person name="Garbe J."/>
        </authorList>
    </citation>
    <scope>NUCLEOTIDE SEQUENCE</scope>
    <source>
        <strain evidence="1">Duluth1</strain>
        <tissue evidence="1">Whole animal</tissue>
    </source>
</reference>
<gene>
    <name evidence="1" type="ORF">DPMN_085478</name>
</gene>
<dbReference type="InterPro" id="IPR019734">
    <property type="entry name" value="TPR_rpt"/>
</dbReference>
<dbReference type="SUPFAM" id="SSF48452">
    <property type="entry name" value="TPR-like"/>
    <property type="match status" value="1"/>
</dbReference>
<reference evidence="1" key="1">
    <citation type="journal article" date="2019" name="bioRxiv">
        <title>The Genome of the Zebra Mussel, Dreissena polymorpha: A Resource for Invasive Species Research.</title>
        <authorList>
            <person name="McCartney M.A."/>
            <person name="Auch B."/>
            <person name="Kono T."/>
            <person name="Mallez S."/>
            <person name="Zhang Y."/>
            <person name="Obille A."/>
            <person name="Becker A."/>
            <person name="Abrahante J.E."/>
            <person name="Garbe J."/>
            <person name="Badalamenti J.P."/>
            <person name="Herman A."/>
            <person name="Mangelson H."/>
            <person name="Liachko I."/>
            <person name="Sullivan S."/>
            <person name="Sone E.D."/>
            <person name="Koren S."/>
            <person name="Silverstein K.A.T."/>
            <person name="Beckman K.B."/>
            <person name="Gohl D.M."/>
        </authorList>
    </citation>
    <scope>NUCLEOTIDE SEQUENCE</scope>
    <source>
        <strain evidence="1">Duluth1</strain>
        <tissue evidence="1">Whole animal</tissue>
    </source>
</reference>
<dbReference type="SMART" id="SM00028">
    <property type="entry name" value="TPR"/>
    <property type="match status" value="2"/>
</dbReference>
<dbReference type="Proteomes" id="UP000828390">
    <property type="component" value="Unassembled WGS sequence"/>
</dbReference>
<evidence type="ECO:0000313" key="2">
    <source>
        <dbReference type="Proteomes" id="UP000828390"/>
    </source>
</evidence>
<name>A0A9D3YG92_DREPO</name>
<comment type="caution">
    <text evidence="1">The sequence shown here is derived from an EMBL/GenBank/DDBJ whole genome shotgun (WGS) entry which is preliminary data.</text>
</comment>
<dbReference type="InterPro" id="IPR011990">
    <property type="entry name" value="TPR-like_helical_dom_sf"/>
</dbReference>
<proteinExistence type="predicted"/>
<sequence>MDALSLMYNTRGKTYSKQERWPDAEVAFRKCVEITRKVDDKSYIFMKRLVNLAEVQEKRNRLQACLQTANQAHALSASIIKAVPHVFIIMECLQCMCRVYKMLGKQDQFIESLKEMEMECFRLKNVYTELENQIKQEQIVKFIEDVKKMWMEVRNEKLQ</sequence>
<dbReference type="EMBL" id="JAIWYP010000016">
    <property type="protein sequence ID" value="KAH3697965.1"/>
    <property type="molecule type" value="Genomic_DNA"/>
</dbReference>
<protein>
    <submittedName>
        <fullName evidence="1">Uncharacterized protein</fullName>
    </submittedName>
</protein>